<dbReference type="GO" id="GO:0030246">
    <property type="term" value="F:carbohydrate binding"/>
    <property type="evidence" value="ECO:0007669"/>
    <property type="project" value="InterPro"/>
</dbReference>
<keyword evidence="1 3" id="KW-0732">Signal</keyword>
<dbReference type="PANTHER" id="PTHR32018">
    <property type="entry name" value="RHAMNOGALACTURONATE LYASE FAMILY PROTEIN"/>
    <property type="match status" value="1"/>
</dbReference>
<dbReference type="InterPro" id="IPR013784">
    <property type="entry name" value="Carb-bd-like_fold"/>
</dbReference>
<sequence length="784" mass="86444">MATTAHLILLAVAVSLMLQIAAVSAAPPSGSRGGVTLRVDSRQVVVDNGLVQVSLSRPGGHITGVRYGGEGTNLLHSTRSRNTGGYWDMVWDIPGSDQRDLLNSLDGSEFRVVTQSDEQVELSFRSTYSPERRNGVRLNVDKRLVMLKGSSGFYSYAILEHGADTPAIDITQARLAFKLNTDRFNYMAVSDDVQRYMPRAADRDAPRSSPLAYKEAVLLVDPAEPQFKGEVDDKYQYTLDTKDNRVHGSEFKSGGPLKRDLTSHVGPTCMSVFHGSHYVGDDIVARIGDGEQWKKVMGPVFVYLNSNSEKGDPRALWEDAKATAQAEAAKWPYSFPESPDFHKASERGSVTGRLLVRDRYVSRDNMPARAAYVGLAAPGQPGSWATESKGYQFWTTASNTSGEFTIDNVRAGEYNLYAWVPGVLGDYMNTTRVTVTPGGAINLGDLLYEAPRSGPTLWEIGVPDRSAAEMFVPDPDPKYLNKLFQNKDRYRQYGLWERYAQLYPTDDLVYTVGESHHSKDWYFAHVTRKVGDDIVPTTRQIRFRMGRVVPGGTYTLRVALAAAHAARLQVQVNGATRRVGGVFGTPAFGDGNAIARHGDHGTQWSFDFPISGRLLREGDNTIHITQTRANSIFLGVMYDYIRFEGPPVCDGPMAPQSSRLSYDNSQCSATKRPQMSGPYCQDTLDHPTSCIKYRRHGPESKIDVAVSLCRLGLVGPPPLHSGIGPYLLMPSFNPGPAAAQDEMAMILFEKGVIPRPLHQNDAYGRQKVQQKSSGLKKEKGSQRA</sequence>
<evidence type="ECO:0000256" key="2">
    <source>
        <dbReference type="SAM" id="MobiDB-lite"/>
    </source>
</evidence>
<dbReference type="Pfam" id="PF14686">
    <property type="entry name" value="fn3_3"/>
    <property type="match status" value="1"/>
</dbReference>
<proteinExistence type="predicted"/>
<dbReference type="CDD" id="cd10320">
    <property type="entry name" value="RGL4_N"/>
    <property type="match status" value="1"/>
</dbReference>
<dbReference type="InterPro" id="IPR051850">
    <property type="entry name" value="Polysacch_Lyase_4"/>
</dbReference>
<feature type="region of interest" description="Disordered" evidence="2">
    <location>
        <begin position="760"/>
        <end position="784"/>
    </location>
</feature>
<feature type="chain" id="PRO_5014584808" evidence="3">
    <location>
        <begin position="26"/>
        <end position="784"/>
    </location>
</feature>
<dbReference type="CDD" id="cd10317">
    <property type="entry name" value="RGL4_C"/>
    <property type="match status" value="1"/>
</dbReference>
<feature type="signal peptide" evidence="3">
    <location>
        <begin position="1"/>
        <end position="25"/>
    </location>
</feature>
<dbReference type="Gene3D" id="2.60.120.260">
    <property type="entry name" value="Galactose-binding domain-like"/>
    <property type="match status" value="1"/>
</dbReference>
<evidence type="ECO:0000259" key="5">
    <source>
        <dbReference type="Pfam" id="PF14686"/>
    </source>
</evidence>
<evidence type="ECO:0000256" key="3">
    <source>
        <dbReference type="SAM" id="SignalP"/>
    </source>
</evidence>
<reference evidence="6" key="1">
    <citation type="submission" date="2015-06" db="UniProtKB">
        <authorList>
            <consortium name="EnsemblPlants"/>
        </authorList>
    </citation>
    <scope>IDENTIFICATION</scope>
</reference>
<dbReference type="Gene3D" id="2.60.40.1120">
    <property type="entry name" value="Carboxypeptidase-like, regulatory domain"/>
    <property type="match status" value="1"/>
</dbReference>
<dbReference type="InterPro" id="IPR010325">
    <property type="entry name" value="Rhamnogal_lyase"/>
</dbReference>
<dbReference type="Pfam" id="PF06045">
    <property type="entry name" value="Rhamnogal_lyase"/>
    <property type="match status" value="1"/>
</dbReference>
<dbReference type="SUPFAM" id="SSF49785">
    <property type="entry name" value="Galactose-binding domain-like"/>
    <property type="match status" value="1"/>
</dbReference>
<dbReference type="PANTHER" id="PTHR32018:SF21">
    <property type="entry name" value="RHAMNOGALACTURONAN ENDOLYASE"/>
    <property type="match status" value="1"/>
</dbReference>
<organism evidence="6">
    <name type="scientific">Aegilops tauschii</name>
    <name type="common">Tausch's goatgrass</name>
    <name type="synonym">Aegilops squarrosa</name>
    <dbReference type="NCBI Taxonomy" id="37682"/>
    <lineage>
        <taxon>Eukaryota</taxon>
        <taxon>Viridiplantae</taxon>
        <taxon>Streptophyta</taxon>
        <taxon>Embryophyta</taxon>
        <taxon>Tracheophyta</taxon>
        <taxon>Spermatophyta</taxon>
        <taxon>Magnoliopsida</taxon>
        <taxon>Liliopsida</taxon>
        <taxon>Poales</taxon>
        <taxon>Poaceae</taxon>
        <taxon>BOP clade</taxon>
        <taxon>Pooideae</taxon>
        <taxon>Triticodae</taxon>
        <taxon>Triticeae</taxon>
        <taxon>Triticinae</taxon>
        <taxon>Aegilops</taxon>
    </lineage>
</organism>
<dbReference type="InterPro" id="IPR029411">
    <property type="entry name" value="RG-lyase_III"/>
</dbReference>
<dbReference type="Pfam" id="PF14683">
    <property type="entry name" value="CBM-like"/>
    <property type="match status" value="1"/>
</dbReference>
<dbReference type="FunFam" id="2.60.40.1120:FF:000033">
    <property type="entry name" value="Rhamnogalacturonate lyase B"/>
    <property type="match status" value="1"/>
</dbReference>
<accession>M8CZ39</accession>
<protein>
    <submittedName>
        <fullName evidence="6">Rhamnogalacturonate lyase</fullName>
    </submittedName>
</protein>
<feature type="compositionally biased region" description="Basic and acidic residues" evidence="2">
    <location>
        <begin position="775"/>
        <end position="784"/>
    </location>
</feature>
<feature type="domain" description="Rhamnogalacturonan lyase" evidence="4">
    <location>
        <begin position="456"/>
        <end position="643"/>
    </location>
</feature>
<name>M8CZ39_AEGTA</name>
<dbReference type="EnsemblPlants" id="EMT33002">
    <property type="protein sequence ID" value="EMT33002"/>
    <property type="gene ID" value="F775_14364"/>
</dbReference>
<dbReference type="AlphaFoldDB" id="M8CZ39"/>
<evidence type="ECO:0000256" key="1">
    <source>
        <dbReference type="ARBA" id="ARBA00022729"/>
    </source>
</evidence>
<dbReference type="CDD" id="cd10316">
    <property type="entry name" value="RGL4_M"/>
    <property type="match status" value="1"/>
</dbReference>
<feature type="domain" description="Rhamnogalacturonan lyase" evidence="5">
    <location>
        <begin position="369"/>
        <end position="442"/>
    </location>
</feature>
<evidence type="ECO:0000259" key="4">
    <source>
        <dbReference type="Pfam" id="PF14683"/>
    </source>
</evidence>
<evidence type="ECO:0000313" key="6">
    <source>
        <dbReference type="EnsemblPlants" id="EMT33002"/>
    </source>
</evidence>
<dbReference type="SUPFAM" id="SSF49452">
    <property type="entry name" value="Starch-binding domain-like"/>
    <property type="match status" value="1"/>
</dbReference>
<dbReference type="InterPro" id="IPR008979">
    <property type="entry name" value="Galactose-bd-like_sf"/>
</dbReference>
<dbReference type="InterPro" id="IPR029413">
    <property type="entry name" value="RG-lyase_II"/>
</dbReference>